<feature type="compositionally biased region" description="Low complexity" evidence="11">
    <location>
        <begin position="145"/>
        <end position="159"/>
    </location>
</feature>
<dbReference type="PANTHER" id="PTHR10782">
    <property type="entry name" value="ZINC FINGER MIZ DOMAIN-CONTAINING PROTEIN"/>
    <property type="match status" value="1"/>
</dbReference>
<feature type="compositionally biased region" description="Acidic residues" evidence="11">
    <location>
        <begin position="567"/>
        <end position="576"/>
    </location>
</feature>
<evidence type="ECO:0000259" key="13">
    <source>
        <dbReference type="PROSITE" id="PS51044"/>
    </source>
</evidence>
<dbReference type="PROSITE" id="PS50800">
    <property type="entry name" value="SAP"/>
    <property type="match status" value="1"/>
</dbReference>
<evidence type="ECO:0000256" key="3">
    <source>
        <dbReference type="ARBA" id="ARBA00005383"/>
    </source>
</evidence>
<dbReference type="GO" id="GO:0008270">
    <property type="term" value="F:zinc ion binding"/>
    <property type="evidence" value="ECO:0007669"/>
    <property type="project" value="UniProtKB-KW"/>
</dbReference>
<evidence type="ECO:0000256" key="4">
    <source>
        <dbReference type="ARBA" id="ARBA00022679"/>
    </source>
</evidence>
<feature type="compositionally biased region" description="Polar residues" evidence="11">
    <location>
        <begin position="577"/>
        <end position="586"/>
    </location>
</feature>
<dbReference type="InterPro" id="IPR023321">
    <property type="entry name" value="PINIT"/>
</dbReference>
<name>A0A6P3YC30_DINQU</name>
<comment type="similarity">
    <text evidence="3">Belongs to the PIAS family.</text>
</comment>
<evidence type="ECO:0000256" key="5">
    <source>
        <dbReference type="ARBA" id="ARBA00022723"/>
    </source>
</evidence>
<sequence length="616" mass="69258">MCALPRCDISLRNMILSFRVSELQMLLGFAGRNKSGRKNELQARALELLHLRSHPAIRLKIRELYKTIHTSYSIHDADRTAFIYKSRYSGTSLYVRSSNSSCRYDKPYVRQDQMAAHQIYSQTGSSTEPQIDQTMHNRNYYSTRQAMSQQQQSQASVSAGKELTPAHQASIPQAPRTNPVYQSTGYTNVTAQRAPSAGYAYSPYPPKVLPSPLQMQPATQYPVHPDVRLKKLPFFDLLGELLKPSSLMPQGSLRLQENTFMFHLTPQQATDIASSRDCRAGSKMDYIVQVQMRFCLQETSCEQEDYFPPNITVKVNSKLCPLPNPIPTNKPGVEPKRPPRPVNISPLVKLSPTVGNEIRVSWSADYGRRFAVAVYLVRKLTSAELLSRLKNRGARHSDYTRGLIKEKLNEDADSEIATTSLRVSLACPLGKMRMCTPCRASTCSHLQCFDASLFLQMNERKPTWNCPVCDKSALYDNLVIDGYFQEVLNSNKLLPDVNEIQLLQDGSWENLVLKKEKDKDKEKNEAKAAADSREDKIDVDTVDLDETNLTTPAPKEKKRAVVIDLISDSDDDDEDNTPTQSTKKQNTSSISSPKKSQASSISSTSESPELMIIDLE</sequence>
<evidence type="ECO:0000256" key="7">
    <source>
        <dbReference type="ARBA" id="ARBA00022786"/>
    </source>
</evidence>
<proteinExistence type="inferred from homology"/>
<dbReference type="InterPro" id="IPR013083">
    <property type="entry name" value="Znf_RING/FYVE/PHD"/>
</dbReference>
<dbReference type="Gene3D" id="3.30.40.10">
    <property type="entry name" value="Zinc/RING finger domain, C3HC4 (zinc finger)"/>
    <property type="match status" value="1"/>
</dbReference>
<keyword evidence="16" id="KW-0436">Ligase</keyword>
<dbReference type="GO" id="GO:0061665">
    <property type="term" value="F:SUMO ligase activity"/>
    <property type="evidence" value="ECO:0007669"/>
    <property type="project" value="TreeGrafter"/>
</dbReference>
<dbReference type="KEGG" id="dqu:106751142"/>
<keyword evidence="15" id="KW-1185">Reference proteome</keyword>
<dbReference type="InterPro" id="IPR004181">
    <property type="entry name" value="Znf_MIZ"/>
</dbReference>
<dbReference type="RefSeq" id="XP_014487437.1">
    <property type="nucleotide sequence ID" value="XM_014631951.1"/>
</dbReference>
<dbReference type="CDD" id="cd16790">
    <property type="entry name" value="SP-RING_PIAS"/>
    <property type="match status" value="1"/>
</dbReference>
<evidence type="ECO:0000313" key="15">
    <source>
        <dbReference type="Proteomes" id="UP000515204"/>
    </source>
</evidence>
<evidence type="ECO:0000259" key="12">
    <source>
        <dbReference type="PROSITE" id="PS50800"/>
    </source>
</evidence>
<dbReference type="OrthoDB" id="10263264at2759"/>
<feature type="compositionally biased region" description="Low complexity" evidence="11">
    <location>
        <begin position="587"/>
        <end position="609"/>
    </location>
</feature>
<dbReference type="GO" id="GO:0016874">
    <property type="term" value="F:ligase activity"/>
    <property type="evidence" value="ECO:0007669"/>
    <property type="project" value="UniProtKB-KW"/>
</dbReference>
<dbReference type="PROSITE" id="PS51044">
    <property type="entry name" value="ZF_SP_RING"/>
    <property type="match status" value="1"/>
</dbReference>
<dbReference type="InterPro" id="IPR003034">
    <property type="entry name" value="SAP_dom"/>
</dbReference>
<gene>
    <name evidence="16" type="primary">LOC106751142</name>
</gene>
<dbReference type="SMART" id="SM00513">
    <property type="entry name" value="SAP"/>
    <property type="match status" value="1"/>
</dbReference>
<dbReference type="GO" id="GO:0003712">
    <property type="term" value="F:transcription coregulator activity"/>
    <property type="evidence" value="ECO:0007669"/>
    <property type="project" value="TreeGrafter"/>
</dbReference>
<comment type="subcellular location">
    <subcellularLocation>
        <location evidence="1">Nucleus</location>
    </subcellularLocation>
</comment>
<keyword evidence="6 10" id="KW-0863">Zinc-finger</keyword>
<dbReference type="Proteomes" id="UP000515204">
    <property type="component" value="Unplaced"/>
</dbReference>
<dbReference type="Pfam" id="PF02037">
    <property type="entry name" value="SAP"/>
    <property type="match status" value="1"/>
</dbReference>
<keyword evidence="7" id="KW-0833">Ubl conjugation pathway</keyword>
<dbReference type="GO" id="GO:0016925">
    <property type="term" value="P:protein sumoylation"/>
    <property type="evidence" value="ECO:0007669"/>
    <property type="project" value="UniProtKB-UniPathway"/>
</dbReference>
<reference evidence="16" key="1">
    <citation type="submission" date="2025-08" db="UniProtKB">
        <authorList>
            <consortium name="RefSeq"/>
        </authorList>
    </citation>
    <scope>IDENTIFICATION</scope>
</reference>
<keyword evidence="5" id="KW-0479">Metal-binding</keyword>
<evidence type="ECO:0000256" key="6">
    <source>
        <dbReference type="ARBA" id="ARBA00022771"/>
    </source>
</evidence>
<keyword evidence="8" id="KW-0862">Zinc</keyword>
<dbReference type="FunFam" id="3.30.40.10:FF:000247">
    <property type="entry name" value="Uncharacterized protein, isoform B"/>
    <property type="match status" value="1"/>
</dbReference>
<evidence type="ECO:0000256" key="1">
    <source>
        <dbReference type="ARBA" id="ARBA00004123"/>
    </source>
</evidence>
<dbReference type="UniPathway" id="UPA00886"/>
<organism evidence="15 16">
    <name type="scientific">Dinoponera quadriceps</name>
    <name type="common">South American ant</name>
    <dbReference type="NCBI Taxonomy" id="609295"/>
    <lineage>
        <taxon>Eukaryota</taxon>
        <taxon>Metazoa</taxon>
        <taxon>Ecdysozoa</taxon>
        <taxon>Arthropoda</taxon>
        <taxon>Hexapoda</taxon>
        <taxon>Insecta</taxon>
        <taxon>Pterygota</taxon>
        <taxon>Neoptera</taxon>
        <taxon>Endopterygota</taxon>
        <taxon>Hymenoptera</taxon>
        <taxon>Apocrita</taxon>
        <taxon>Aculeata</taxon>
        <taxon>Formicoidea</taxon>
        <taxon>Formicidae</taxon>
        <taxon>Ponerinae</taxon>
        <taxon>Ponerini</taxon>
        <taxon>Dinoponera</taxon>
    </lineage>
</organism>
<dbReference type="GO" id="GO:0097240">
    <property type="term" value="P:chromosome attachment to the nuclear envelope"/>
    <property type="evidence" value="ECO:0007669"/>
    <property type="project" value="UniProtKB-ARBA"/>
</dbReference>
<evidence type="ECO:0000256" key="11">
    <source>
        <dbReference type="SAM" id="MobiDB-lite"/>
    </source>
</evidence>
<dbReference type="Pfam" id="PF14324">
    <property type="entry name" value="PINIT"/>
    <property type="match status" value="1"/>
</dbReference>
<dbReference type="GO" id="GO:0000785">
    <property type="term" value="C:chromatin"/>
    <property type="evidence" value="ECO:0007669"/>
    <property type="project" value="TreeGrafter"/>
</dbReference>
<dbReference type="FunFam" id="2.60.120.780:FF:000001">
    <property type="entry name" value="E3 SUMO-protein ligase PIAS2 isoform X1"/>
    <property type="match status" value="1"/>
</dbReference>
<dbReference type="PROSITE" id="PS51466">
    <property type="entry name" value="PINIT"/>
    <property type="match status" value="1"/>
</dbReference>
<evidence type="ECO:0000256" key="9">
    <source>
        <dbReference type="ARBA" id="ARBA00023242"/>
    </source>
</evidence>
<comment type="pathway">
    <text evidence="2">Protein modification; protein sumoylation.</text>
</comment>
<evidence type="ECO:0000313" key="16">
    <source>
        <dbReference type="RefSeq" id="XP_014487437.1"/>
    </source>
</evidence>
<evidence type="ECO:0000256" key="8">
    <source>
        <dbReference type="ARBA" id="ARBA00022833"/>
    </source>
</evidence>
<feature type="region of interest" description="Disordered" evidence="11">
    <location>
        <begin position="143"/>
        <end position="183"/>
    </location>
</feature>
<evidence type="ECO:0000259" key="14">
    <source>
        <dbReference type="PROSITE" id="PS51466"/>
    </source>
</evidence>
<accession>A0A6P3YC30</accession>
<keyword evidence="9" id="KW-0539">Nucleus</keyword>
<dbReference type="InterPro" id="IPR038654">
    <property type="entry name" value="PINIT_sf"/>
</dbReference>
<feature type="region of interest" description="Disordered" evidence="11">
    <location>
        <begin position="547"/>
        <end position="616"/>
    </location>
</feature>
<evidence type="ECO:0000256" key="10">
    <source>
        <dbReference type="PROSITE-ProRule" id="PRU00452"/>
    </source>
</evidence>
<dbReference type="AlphaFoldDB" id="A0A6P3YC30"/>
<dbReference type="GeneID" id="106751142"/>
<dbReference type="InterPro" id="IPR036361">
    <property type="entry name" value="SAP_dom_sf"/>
</dbReference>
<dbReference type="GO" id="GO:0006357">
    <property type="term" value="P:regulation of transcription by RNA polymerase II"/>
    <property type="evidence" value="ECO:0007669"/>
    <property type="project" value="TreeGrafter"/>
</dbReference>
<protein>
    <submittedName>
        <fullName evidence="16">E3 SUMO-protein ligase PIAS2 isoform X1</fullName>
    </submittedName>
</protein>
<dbReference type="Gene3D" id="2.60.120.780">
    <property type="entry name" value="PINIT domain"/>
    <property type="match status" value="1"/>
</dbReference>
<dbReference type="Gene3D" id="1.10.720.30">
    <property type="entry name" value="SAP domain"/>
    <property type="match status" value="1"/>
</dbReference>
<dbReference type="FunFam" id="1.10.720.30:FF:000001">
    <property type="entry name" value="E3 SUMO-protein ligase PIAS2 isoform 1"/>
    <property type="match status" value="1"/>
</dbReference>
<dbReference type="CTD" id="35927"/>
<keyword evidence="4" id="KW-0808">Transferase</keyword>
<dbReference type="SUPFAM" id="SSF68906">
    <property type="entry name" value="SAP domain"/>
    <property type="match status" value="1"/>
</dbReference>
<feature type="domain" description="SAP" evidence="12">
    <location>
        <begin position="15"/>
        <end position="49"/>
    </location>
</feature>
<dbReference type="GO" id="GO:0005634">
    <property type="term" value="C:nucleus"/>
    <property type="evidence" value="ECO:0007669"/>
    <property type="project" value="UniProtKB-SubCell"/>
</dbReference>
<feature type="domain" description="PINIT" evidence="14">
    <location>
        <begin position="215"/>
        <end position="380"/>
    </location>
</feature>
<dbReference type="Pfam" id="PF02891">
    <property type="entry name" value="zf-MIZ"/>
    <property type="match status" value="1"/>
</dbReference>
<dbReference type="PANTHER" id="PTHR10782:SF94">
    <property type="entry name" value="SUPPRESSOR OF VARIEGATION 2-10, ISOFORM I"/>
    <property type="match status" value="1"/>
</dbReference>
<evidence type="ECO:0000256" key="2">
    <source>
        <dbReference type="ARBA" id="ARBA00004718"/>
    </source>
</evidence>
<feature type="domain" description="SP-RING-type" evidence="13">
    <location>
        <begin position="412"/>
        <end position="493"/>
    </location>
</feature>